<proteinExistence type="predicted"/>
<evidence type="ECO:0000313" key="5">
    <source>
        <dbReference type="WormBase" id="Y116A8C.37"/>
    </source>
</evidence>
<dbReference type="EMBL" id="BX284604">
    <property type="protein sequence ID" value="CAB55152.1"/>
    <property type="molecule type" value="Genomic_DNA"/>
</dbReference>
<dbReference type="InterPro" id="IPR029021">
    <property type="entry name" value="Prot-tyrosine_phosphatase-like"/>
</dbReference>
<dbReference type="GeneID" id="191006"/>
<dbReference type="eggNOG" id="KOG0789">
    <property type="taxonomic scope" value="Eukaryota"/>
</dbReference>
<dbReference type="AlphaFoldDB" id="Q9U2S5"/>
<dbReference type="SMART" id="SM00194">
    <property type="entry name" value="PTPc"/>
    <property type="match status" value="1"/>
</dbReference>
<dbReference type="SMR" id="Q9U2S5"/>
<dbReference type="WormBase" id="Y116A8C.37">
    <property type="protein sequence ID" value="CE24153"/>
    <property type="gene ID" value="WBGene00013810"/>
</dbReference>
<dbReference type="AGR" id="WB:WBGene00013810"/>
<dbReference type="OrthoDB" id="5870053at2759"/>
<sequence length="298" mass="34061">MIDQFEVNVKVNRRNRQARKVKKVEELGKVVDRKEMDSPLGRLYEEKKEERKEEKKEVDKEPWSGEEPAKRMVANGFFTTTNVGGTFKQTDNFKTPMDSCPSFKNNMHKIRAPDCPIPEEKLVKLANGPESFICAAKITVPDFNRTMILTQVPDLSRSPDTADFWRMIHQESIVSVVIAVMPLEVTLQQILPLLSGTYSTYGKMFVNNKKVESAVGMTEYCLEILPDGCSNSLLTTVYHMHNWRQKRGLEVVTDLVTTMEKVMKVNENSVLMSMNGTGRAGIFQEKPIEFRNIHTHTQ</sequence>
<dbReference type="PIR" id="T31518">
    <property type="entry name" value="T31518"/>
</dbReference>
<dbReference type="SUPFAM" id="SSF52799">
    <property type="entry name" value="(Phosphotyrosine protein) phosphatases II"/>
    <property type="match status" value="1"/>
</dbReference>
<dbReference type="PANTHER" id="PTHR23219">
    <property type="entry name" value="TYROSINE-PROTEIN PHOSPHATASE C15H7.3-RELATED"/>
    <property type="match status" value="1"/>
</dbReference>
<dbReference type="PaxDb" id="6239-Y116A8C.37"/>
<evidence type="ECO:0000313" key="3">
    <source>
        <dbReference type="EMBL" id="CAB55152.1"/>
    </source>
</evidence>
<dbReference type="HOGENOM" id="CLU_934590_0_0_1"/>
<dbReference type="RefSeq" id="NP_503038.1">
    <property type="nucleotide sequence ID" value="NM_070637.1"/>
</dbReference>
<dbReference type="Pfam" id="PF00102">
    <property type="entry name" value="Y_phosphatase"/>
    <property type="match status" value="1"/>
</dbReference>
<dbReference type="CDD" id="cd00047">
    <property type="entry name" value="PTPc"/>
    <property type="match status" value="1"/>
</dbReference>
<keyword evidence="4" id="KW-1185">Reference proteome</keyword>
<feature type="region of interest" description="Disordered" evidence="1">
    <location>
        <begin position="38"/>
        <end position="66"/>
    </location>
</feature>
<dbReference type="PANTHER" id="PTHR23219:SF18">
    <property type="entry name" value="TYROSINE-PROTEIN PHOSPHATASE DOMAIN-CONTAINING PROTEIN-RELATED"/>
    <property type="match status" value="1"/>
</dbReference>
<accession>Q9U2S5</accession>
<dbReference type="InParanoid" id="Q9U2S5"/>
<dbReference type="KEGG" id="cel:CELE_Y116A8C.37"/>
<dbReference type="FunCoup" id="Q9U2S5">
    <property type="interactions" value="80"/>
</dbReference>
<dbReference type="Gene3D" id="3.90.190.10">
    <property type="entry name" value="Protein tyrosine phosphatase superfamily"/>
    <property type="match status" value="1"/>
</dbReference>
<dbReference type="InterPro" id="IPR000242">
    <property type="entry name" value="PTP_cat"/>
</dbReference>
<reference evidence="3 4" key="1">
    <citation type="journal article" date="1998" name="Science">
        <title>Genome sequence of the nematode C. elegans: a platform for investigating biology.</title>
        <authorList>
            <consortium name="The C. elegans sequencing consortium"/>
            <person name="Sulson J.E."/>
            <person name="Waterston R."/>
        </authorList>
    </citation>
    <scope>NUCLEOTIDE SEQUENCE [LARGE SCALE GENOMIC DNA]</scope>
    <source>
        <strain evidence="3 4">Bristol N2</strain>
    </source>
</reference>
<dbReference type="CTD" id="191006"/>
<evidence type="ECO:0000259" key="2">
    <source>
        <dbReference type="PROSITE" id="PS50055"/>
    </source>
</evidence>
<protein>
    <submittedName>
        <fullName evidence="3">Tyrosine-protein phosphatase domain-containing protein</fullName>
    </submittedName>
</protein>
<name>Q9U2S5_CAEEL</name>
<dbReference type="PROSITE" id="PS50055">
    <property type="entry name" value="TYR_PHOSPHATASE_PTP"/>
    <property type="match status" value="1"/>
</dbReference>
<dbReference type="Proteomes" id="UP000001940">
    <property type="component" value="Chromosome IV"/>
</dbReference>
<evidence type="ECO:0000256" key="1">
    <source>
        <dbReference type="SAM" id="MobiDB-lite"/>
    </source>
</evidence>
<dbReference type="Bgee" id="WBGene00013810">
    <property type="expression patterns" value="Expressed in material anatomical entity and 2 other cell types or tissues"/>
</dbReference>
<dbReference type="PhylomeDB" id="Q9U2S5"/>
<dbReference type="UCSC" id="Y116A8C.37">
    <property type="organism name" value="c. elegans"/>
</dbReference>
<gene>
    <name evidence="3" type="ORF">CELE_Y116A8C.37</name>
    <name evidence="3 5" type="ORF">Y116A8C.37</name>
</gene>
<dbReference type="GO" id="GO:0004725">
    <property type="term" value="F:protein tyrosine phosphatase activity"/>
    <property type="evidence" value="ECO:0007669"/>
    <property type="project" value="InterPro"/>
</dbReference>
<evidence type="ECO:0000313" key="4">
    <source>
        <dbReference type="Proteomes" id="UP000001940"/>
    </source>
</evidence>
<feature type="domain" description="Tyrosine-protein phosphatase" evidence="2">
    <location>
        <begin position="106"/>
        <end position="283"/>
    </location>
</feature>
<organism evidence="3 4">
    <name type="scientific">Caenorhabditis elegans</name>
    <dbReference type="NCBI Taxonomy" id="6239"/>
    <lineage>
        <taxon>Eukaryota</taxon>
        <taxon>Metazoa</taxon>
        <taxon>Ecdysozoa</taxon>
        <taxon>Nematoda</taxon>
        <taxon>Chromadorea</taxon>
        <taxon>Rhabditida</taxon>
        <taxon>Rhabditina</taxon>
        <taxon>Rhabditomorpha</taxon>
        <taxon>Rhabditoidea</taxon>
        <taxon>Rhabditidae</taxon>
        <taxon>Peloderinae</taxon>
        <taxon>Caenorhabditis</taxon>
    </lineage>
</organism>